<proteinExistence type="predicted"/>
<dbReference type="PROSITE" id="PS50082">
    <property type="entry name" value="WD_REPEATS_2"/>
    <property type="match status" value="11"/>
</dbReference>
<feature type="repeat" description="WD" evidence="3">
    <location>
        <begin position="952"/>
        <end position="983"/>
    </location>
</feature>
<dbReference type="InterPro" id="IPR015943">
    <property type="entry name" value="WD40/YVTN_repeat-like_dom_sf"/>
</dbReference>
<dbReference type="InterPro" id="IPR019775">
    <property type="entry name" value="WD40_repeat_CS"/>
</dbReference>
<keyword evidence="2" id="KW-0677">Repeat</keyword>
<feature type="repeat" description="WD" evidence="3">
    <location>
        <begin position="1124"/>
        <end position="1156"/>
    </location>
</feature>
<reference evidence="6 7" key="1">
    <citation type="submission" date="2018-05" db="EMBL/GenBank/DDBJ databases">
        <title>Micromonospora from Atacama Desert.</title>
        <authorList>
            <person name="Carro L."/>
            <person name="Goodfellow M."/>
            <person name="Klenk H.-P."/>
        </authorList>
    </citation>
    <scope>NUCLEOTIDE SEQUENCE [LARGE SCALE GENOMIC DNA]</scope>
    <source>
        <strain evidence="6 7">LB32</strain>
    </source>
</reference>
<dbReference type="InterPro" id="IPR020472">
    <property type="entry name" value="WD40_PAC1"/>
</dbReference>
<feature type="repeat" description="WD" evidence="3">
    <location>
        <begin position="728"/>
        <end position="762"/>
    </location>
</feature>
<comment type="caution">
    <text evidence="6">The sequence shown here is derived from an EMBL/GenBank/DDBJ whole genome shotgun (WGS) entry which is preliminary data.</text>
</comment>
<dbReference type="PANTHER" id="PTHR19879">
    <property type="entry name" value="TRANSCRIPTION INITIATION FACTOR TFIID"/>
    <property type="match status" value="1"/>
</dbReference>
<keyword evidence="7" id="KW-1185">Reference proteome</keyword>
<evidence type="ECO:0000256" key="2">
    <source>
        <dbReference type="ARBA" id="ARBA00022737"/>
    </source>
</evidence>
<evidence type="ECO:0000313" key="7">
    <source>
        <dbReference type="Proteomes" id="UP000266889"/>
    </source>
</evidence>
<feature type="repeat" description="WD" evidence="3">
    <location>
        <begin position="773"/>
        <end position="814"/>
    </location>
</feature>
<dbReference type="Gene3D" id="2.130.10.10">
    <property type="entry name" value="YVTN repeat-like/Quinoprotein amine dehydrogenase"/>
    <property type="match status" value="4"/>
</dbReference>
<accession>A0A3N9XMV4</accession>
<keyword evidence="1 3" id="KW-0853">WD repeat</keyword>
<dbReference type="PRINTS" id="PR00320">
    <property type="entry name" value="GPROTEINBRPT"/>
</dbReference>
<dbReference type="SUPFAM" id="SSF50969">
    <property type="entry name" value="YVTN repeat-like/Quinoprotein amine dehydrogenase"/>
    <property type="match status" value="1"/>
</dbReference>
<dbReference type="SUPFAM" id="SSF82171">
    <property type="entry name" value="DPP6 N-terminal domain-like"/>
    <property type="match status" value="1"/>
</dbReference>
<dbReference type="InterPro" id="IPR049052">
    <property type="entry name" value="nSTAND1"/>
</dbReference>
<evidence type="ECO:0000256" key="3">
    <source>
        <dbReference type="PROSITE-ProRule" id="PRU00221"/>
    </source>
</evidence>
<dbReference type="SMART" id="SM00320">
    <property type="entry name" value="WD40"/>
    <property type="match status" value="14"/>
</dbReference>
<dbReference type="InterPro" id="IPR027417">
    <property type="entry name" value="P-loop_NTPase"/>
</dbReference>
<feature type="repeat" description="WD" evidence="3">
    <location>
        <begin position="683"/>
        <end position="715"/>
    </location>
</feature>
<dbReference type="Pfam" id="PF00400">
    <property type="entry name" value="WD40"/>
    <property type="match status" value="10"/>
</dbReference>
<gene>
    <name evidence="6" type="ORF">DLJ58_02335</name>
</gene>
<evidence type="ECO:0000256" key="1">
    <source>
        <dbReference type="ARBA" id="ARBA00022574"/>
    </source>
</evidence>
<dbReference type="PROSITE" id="PS50294">
    <property type="entry name" value="WD_REPEATS_REGION"/>
    <property type="match status" value="8"/>
</dbReference>
<dbReference type="InterPro" id="IPR011047">
    <property type="entry name" value="Quinoprotein_ADH-like_sf"/>
</dbReference>
<evidence type="ECO:0000313" key="6">
    <source>
        <dbReference type="EMBL" id="RQX14059.1"/>
    </source>
</evidence>
<dbReference type="SUPFAM" id="SSF50998">
    <property type="entry name" value="Quinoprotein alcohol dehydrogenase-like"/>
    <property type="match status" value="1"/>
</dbReference>
<name>A0A3N9XMV4_9ACTN</name>
<dbReference type="SUPFAM" id="SSF52540">
    <property type="entry name" value="P-loop containing nucleoside triphosphate hydrolases"/>
    <property type="match status" value="1"/>
</dbReference>
<dbReference type="PROSITE" id="PS00678">
    <property type="entry name" value="WD_REPEATS_1"/>
    <property type="match status" value="3"/>
</dbReference>
<feature type="region of interest" description="Disordered" evidence="4">
    <location>
        <begin position="1"/>
        <end position="23"/>
    </location>
</feature>
<evidence type="ECO:0000256" key="4">
    <source>
        <dbReference type="SAM" id="MobiDB-lite"/>
    </source>
</evidence>
<feature type="repeat" description="WD" evidence="3">
    <location>
        <begin position="1176"/>
        <end position="1203"/>
    </location>
</feature>
<dbReference type="PANTHER" id="PTHR19879:SF9">
    <property type="entry name" value="TRANSCRIPTION INITIATION FACTOR TFIID SUBUNIT 5"/>
    <property type="match status" value="1"/>
</dbReference>
<feature type="repeat" description="WD" evidence="3">
    <location>
        <begin position="827"/>
        <end position="851"/>
    </location>
</feature>
<organism evidence="6 7">
    <name type="scientific">Micromonospora arida</name>
    <dbReference type="NCBI Taxonomy" id="2203715"/>
    <lineage>
        <taxon>Bacteria</taxon>
        <taxon>Bacillati</taxon>
        <taxon>Actinomycetota</taxon>
        <taxon>Actinomycetes</taxon>
        <taxon>Micromonosporales</taxon>
        <taxon>Micromonosporaceae</taxon>
        <taxon>Micromonospora</taxon>
    </lineage>
</organism>
<sequence length="1331" mass="141937">MVGHQNWPAAPGRGSLGRDSVRGRTPWSRARLVAHRIRGVPIPCLSREASVSEQSPPGPDSIRTRQDFARELTHLRQRAGLSVRDVVAALPRQGRRHGTIGDWFAGRGLPQPSSHTLFEQVLRACGVTDDDVSRWLAALRRVRRTRTSRLGEEPYRGLNRFDTDHAGWFFGRERLTDQLVERVHSLRQAGGGILLVTGASGIGKSSLLRAGLISTIRATTDGDAAPPETVVLTPGTRPLRAWQERATGLDFAGAPVIVVDQFEEVFAPGVDATESDAFVAALVTATEKRGEPAATARATGAERLGAVVVLGLRADFYADLLRISNLAVVAQEHQLTVGPMTAAELRRAITEPARRAGVDIEDGLVDLLLRELAPRSGDQSAAHDPGALPLLSHALLATWESGGGRLTAERYRATGGIDGAVAATADTVYSGLSPRHQALIRSLFLRLVHLGQGTANTRRRVRRAHLLQGTPSGTTSEDIDEVIDRFVDRRLLTVDDDTVEISHEALLIAWPHLRGWLTTDRAGLLIGQQVTDAAEVWITERRDPALLLRGSRLVAGQQWLAGHPAPPALPSRFLRASTRHARRRLRRLYQTVAALTVLTLLSTVAGVIAVRRTSEAVSLQHEVAHQRDEARSRLIAGRAEQLRDKDVSLSRQLAVVAHRIAPTTEARSSLISSSATLPAIRMLTGKNQTMYTVALSPDGRLLAAAVDTTIRLWDVVSGPRPVPLGDPLTGPTGPGYSITFSPDGHTLAVGSGDHRVHRWDLSDLTNPVQLPPLVDAGNTVYSVAYRPDGRVLAAASADGTARLYDTTNRARPTLIGAGLASPSGAKSLTFHPGGRILAVGGVDGTIRLWDVARPHLPGRLSQPAGPSKEVGQVAFSPDGRTLAAGSTDFSTHIWDVSHPARPVRLGPALTGPKSFVNAVAFSPDSSLLGVGSSDPAIGVQIYDLASRRITATLPHPAPVTAVDFSPDGRAVVTSSNDGTARLWPLPGPVLATPGVVSATLFSPDGRTLAVGSTSTQLWNVEYPDRPTPIGPALSNPDGFSGALAFTPDNRTLAVSARSGRVQLWDVSEPTRPVPHGPTLQAHDQLVETVAISPDGRILATGSRDHTVRLWNITRRAAPTPLATLRGFGNYVSSVAFNHDASLLAAGSIDRSVRLWDTSRPDAPVPLGEPLTAGHYVYAVAFSPDRRILAIGSADSSISLYDVSRPHRPVPVGAPLTGPTNYVYALAFNPEGTALAAAGTSAGTWLWDLRDRSRPSVFAVLPAPGGGTYAVAFHRNGHTLGAGGTGNTVWLWNTDPDLIPEQLCAAVGDDITPAEWATYVPGPPYEPPCPDQ</sequence>
<feature type="repeat" description="WD" evidence="3">
    <location>
        <begin position="1079"/>
        <end position="1112"/>
    </location>
</feature>
<dbReference type="Pfam" id="PF13560">
    <property type="entry name" value="HTH_31"/>
    <property type="match status" value="1"/>
</dbReference>
<dbReference type="Pfam" id="PF20703">
    <property type="entry name" value="nSTAND1"/>
    <property type="match status" value="1"/>
</dbReference>
<protein>
    <recommendedName>
        <fullName evidence="5">Novel STAND NTPase 1 domain-containing protein</fullName>
    </recommendedName>
</protein>
<dbReference type="InterPro" id="IPR011044">
    <property type="entry name" value="Quino_amine_DH_bsu"/>
</dbReference>
<feature type="repeat" description="WD" evidence="3">
    <location>
        <begin position="1215"/>
        <end position="1256"/>
    </location>
</feature>
<dbReference type="InterPro" id="IPR001680">
    <property type="entry name" value="WD40_rpt"/>
</dbReference>
<feature type="repeat" description="WD" evidence="3">
    <location>
        <begin position="1042"/>
        <end position="1067"/>
    </location>
</feature>
<feature type="domain" description="Novel STAND NTPase 1" evidence="5">
    <location>
        <begin position="154"/>
        <end position="544"/>
    </location>
</feature>
<dbReference type="CDD" id="cd00200">
    <property type="entry name" value="WD40"/>
    <property type="match status" value="2"/>
</dbReference>
<feature type="repeat" description="WD" evidence="3">
    <location>
        <begin position="863"/>
        <end position="897"/>
    </location>
</feature>
<evidence type="ECO:0000259" key="5">
    <source>
        <dbReference type="Pfam" id="PF20703"/>
    </source>
</evidence>
<dbReference type="EMBL" id="QGSY01000077">
    <property type="protein sequence ID" value="RQX14059.1"/>
    <property type="molecule type" value="Genomic_DNA"/>
</dbReference>
<dbReference type="Proteomes" id="UP000266889">
    <property type="component" value="Unassembled WGS sequence"/>
</dbReference>